<comment type="caution">
    <text evidence="2">The sequence shown here is derived from an EMBL/GenBank/DDBJ whole genome shotgun (WGS) entry which is preliminary data.</text>
</comment>
<evidence type="ECO:0000313" key="3">
    <source>
        <dbReference type="EMBL" id="KAF4142543.1"/>
    </source>
</evidence>
<name>A0A833SBF0_PHYIN</name>
<dbReference type="EMBL" id="WSZM01000190">
    <property type="protein sequence ID" value="KAF4038656.1"/>
    <property type="molecule type" value="Genomic_DNA"/>
</dbReference>
<dbReference type="AlphaFoldDB" id="A0A833SBF0"/>
<feature type="transmembrane region" description="Helical" evidence="1">
    <location>
        <begin position="157"/>
        <end position="180"/>
    </location>
</feature>
<proteinExistence type="predicted"/>
<evidence type="ECO:0000313" key="2">
    <source>
        <dbReference type="EMBL" id="KAF4038656.1"/>
    </source>
</evidence>
<organism evidence="2 4">
    <name type="scientific">Phytophthora infestans</name>
    <name type="common">Potato late blight agent</name>
    <name type="synonym">Botrytis infestans</name>
    <dbReference type="NCBI Taxonomy" id="4787"/>
    <lineage>
        <taxon>Eukaryota</taxon>
        <taxon>Sar</taxon>
        <taxon>Stramenopiles</taxon>
        <taxon>Oomycota</taxon>
        <taxon>Peronosporomycetes</taxon>
        <taxon>Peronosporales</taxon>
        <taxon>Peronosporaceae</taxon>
        <taxon>Phytophthora</taxon>
    </lineage>
</organism>
<evidence type="ECO:0000256" key="1">
    <source>
        <dbReference type="SAM" id="Phobius"/>
    </source>
</evidence>
<sequence length="249" mass="27016">MSSLVCIVIGVGAAIRLTFDEGDLVDAIPEKLAKKTKVDFASSRIALYSAKPNGEELSAQHIRELKRGKVPATVKAFVVAGNPLDPKCSISSLVDGSDDVYPGQVDVLVEAPMDIKKLFRNKFAGQICYNKLHYYHGTACDCCSFFEYLTGCDFARLIWPFGMASWACGVGALVLGMYLYCCDENLIRGVAAAVNPSSGKLLSVGIPGVLMWILAVLAYLLAAGKDHIQRKCHQYEDKLRYGTFSASSV</sequence>
<dbReference type="EMBL" id="JAACNO010001182">
    <property type="protein sequence ID" value="KAF4142543.1"/>
    <property type="molecule type" value="Genomic_DNA"/>
</dbReference>
<dbReference type="Proteomes" id="UP000602510">
    <property type="component" value="Unassembled WGS sequence"/>
</dbReference>
<evidence type="ECO:0000313" key="4">
    <source>
        <dbReference type="Proteomes" id="UP000602510"/>
    </source>
</evidence>
<keyword evidence="1" id="KW-0812">Transmembrane</keyword>
<keyword evidence="1" id="KW-1133">Transmembrane helix</keyword>
<keyword evidence="1" id="KW-0472">Membrane</keyword>
<gene>
    <name evidence="2" type="ORF">GN244_ATG09181</name>
    <name evidence="3" type="ORF">GN958_ATG08274</name>
</gene>
<keyword evidence="4" id="KW-1185">Reference proteome</keyword>
<feature type="transmembrane region" description="Helical" evidence="1">
    <location>
        <begin position="201"/>
        <end position="222"/>
    </location>
</feature>
<reference evidence="2" key="1">
    <citation type="submission" date="2020-04" db="EMBL/GenBank/DDBJ databases">
        <title>Hybrid Assembly of Korean Phytophthora infestans isolates.</title>
        <authorList>
            <person name="Prokchorchik M."/>
            <person name="Lee Y."/>
            <person name="Seo J."/>
            <person name="Cho J.-H."/>
            <person name="Park Y.-E."/>
            <person name="Jang D.-C."/>
            <person name="Im J.-S."/>
            <person name="Choi J.-G."/>
            <person name="Park H.-J."/>
            <person name="Lee G.-B."/>
            <person name="Lee Y.-G."/>
            <person name="Hong S.-Y."/>
            <person name="Cho K."/>
            <person name="Sohn K.H."/>
        </authorList>
    </citation>
    <scope>NUCLEOTIDE SEQUENCE</scope>
    <source>
        <strain evidence="2">KR_1_A1</strain>
        <strain evidence="3">KR_2_A2</strain>
    </source>
</reference>
<dbReference type="Proteomes" id="UP000704712">
    <property type="component" value="Unassembled WGS sequence"/>
</dbReference>
<evidence type="ECO:0008006" key="5">
    <source>
        <dbReference type="Google" id="ProtNLM"/>
    </source>
</evidence>
<accession>A0A833SBF0</accession>
<protein>
    <recommendedName>
        <fullName evidence="5">Transmembrane protein</fullName>
    </recommendedName>
</protein>